<evidence type="ECO:0000313" key="2">
    <source>
        <dbReference type="EMBL" id="TXL61845.1"/>
    </source>
</evidence>
<feature type="domain" description="MOSC" evidence="1">
    <location>
        <begin position="28"/>
        <end position="162"/>
    </location>
</feature>
<proteinExistence type="predicted"/>
<evidence type="ECO:0000259" key="1">
    <source>
        <dbReference type="PROSITE" id="PS51340"/>
    </source>
</evidence>
<dbReference type="Pfam" id="PF03473">
    <property type="entry name" value="MOSC"/>
    <property type="match status" value="1"/>
</dbReference>
<dbReference type="PANTHER" id="PTHR30212:SF2">
    <property type="entry name" value="PROTEIN YIIM"/>
    <property type="match status" value="1"/>
</dbReference>
<comment type="caution">
    <text evidence="2">The sequence shown here is derived from an EMBL/GenBank/DDBJ whole genome shotgun (WGS) entry which is preliminary data.</text>
</comment>
<dbReference type="GO" id="GO:0030151">
    <property type="term" value="F:molybdenum ion binding"/>
    <property type="evidence" value="ECO:0007669"/>
    <property type="project" value="InterPro"/>
</dbReference>
<accession>A0A5C8NLR2</accession>
<reference evidence="2 3" key="1">
    <citation type="submission" date="2019-06" db="EMBL/GenBank/DDBJ databases">
        <title>Aeromicrobium sp. nov., isolated from a maize field.</title>
        <authorList>
            <person name="Lin S.-Y."/>
            <person name="Tsai C.-F."/>
            <person name="Young C.-C."/>
        </authorList>
    </citation>
    <scope>NUCLEOTIDE SEQUENCE [LARGE SCALE GENOMIC DNA]</scope>
    <source>
        <strain evidence="2 3">CC-CFT486</strain>
    </source>
</reference>
<keyword evidence="3" id="KW-1185">Reference proteome</keyword>
<dbReference type="Proteomes" id="UP000321571">
    <property type="component" value="Unassembled WGS sequence"/>
</dbReference>
<dbReference type="PROSITE" id="PS51340">
    <property type="entry name" value="MOSC"/>
    <property type="match status" value="1"/>
</dbReference>
<dbReference type="GO" id="GO:0030170">
    <property type="term" value="F:pyridoxal phosphate binding"/>
    <property type="evidence" value="ECO:0007669"/>
    <property type="project" value="InterPro"/>
</dbReference>
<protein>
    <submittedName>
        <fullName evidence="2">MOSC domain-containing protein</fullName>
    </submittedName>
</protein>
<dbReference type="EMBL" id="VDUX01000002">
    <property type="protein sequence ID" value="TXL61845.1"/>
    <property type="molecule type" value="Genomic_DNA"/>
</dbReference>
<gene>
    <name evidence="2" type="ORF">FHP06_03725</name>
</gene>
<dbReference type="InterPro" id="IPR005302">
    <property type="entry name" value="MoCF_Sase_C"/>
</dbReference>
<dbReference type="Gene3D" id="2.40.33.20">
    <property type="entry name" value="PK beta-barrel domain-like"/>
    <property type="match status" value="1"/>
</dbReference>
<dbReference type="OrthoDB" id="9786134at2"/>
<dbReference type="InterPro" id="IPR052353">
    <property type="entry name" value="Benzoxazolinone_Detox_Enz"/>
</dbReference>
<dbReference type="InterPro" id="IPR011037">
    <property type="entry name" value="Pyrv_Knase-like_insert_dom_sf"/>
</dbReference>
<dbReference type="AlphaFoldDB" id="A0A5C8NLR2"/>
<name>A0A5C8NLR2_9ACTN</name>
<dbReference type="RefSeq" id="WP_147683969.1">
    <property type="nucleotide sequence ID" value="NZ_VDUX01000002.1"/>
</dbReference>
<sequence length="216" mass="24155">MSHLESVNAGPAVAVPWGRKKWSAIDKRPVSGSVRVHRLGVGDDEIGDHDDHGGPDQAVYAYAREDLEVWSLELGRPLRAGEFGENLTTVGLDVQGARLGDRWRIGTVLLEVCGVRIPCSVFEGFVGESQWVRRFVEHGVPGAYLRVLEEGELAAGDAIDVVERRDHDLTVGFALRALTTERHLEERLLDEPRIGSRVRERIDRHRNPRSDRTSLR</sequence>
<evidence type="ECO:0000313" key="3">
    <source>
        <dbReference type="Proteomes" id="UP000321571"/>
    </source>
</evidence>
<dbReference type="GO" id="GO:0003824">
    <property type="term" value="F:catalytic activity"/>
    <property type="evidence" value="ECO:0007669"/>
    <property type="project" value="InterPro"/>
</dbReference>
<organism evidence="2 3">
    <name type="scientific">Aeromicrobium terrae</name>
    <dbReference type="NCBI Taxonomy" id="2498846"/>
    <lineage>
        <taxon>Bacteria</taxon>
        <taxon>Bacillati</taxon>
        <taxon>Actinomycetota</taxon>
        <taxon>Actinomycetes</taxon>
        <taxon>Propionibacteriales</taxon>
        <taxon>Nocardioidaceae</taxon>
        <taxon>Aeromicrobium</taxon>
    </lineage>
</organism>
<dbReference type="PANTHER" id="PTHR30212">
    <property type="entry name" value="PROTEIN YIIM"/>
    <property type="match status" value="1"/>
</dbReference>
<dbReference type="SUPFAM" id="SSF50800">
    <property type="entry name" value="PK beta-barrel domain-like"/>
    <property type="match status" value="1"/>
</dbReference>